<dbReference type="GO" id="GO:0015833">
    <property type="term" value="P:peptide transport"/>
    <property type="evidence" value="ECO:0007669"/>
    <property type="project" value="TreeGrafter"/>
</dbReference>
<dbReference type="PIRSF" id="PIRSF002741">
    <property type="entry name" value="MppA"/>
    <property type="match status" value="1"/>
</dbReference>
<reference evidence="5 6" key="1">
    <citation type="journal article" date="2014" name="Nature">
        <title>An environmental bacterial taxon with a large and distinct metabolic repertoire.</title>
        <authorList>
            <person name="Wilson M.C."/>
            <person name="Mori T."/>
            <person name="Ruckert C."/>
            <person name="Uria A.R."/>
            <person name="Helf M.J."/>
            <person name="Takada K."/>
            <person name="Gernert C."/>
            <person name="Steffens U.A."/>
            <person name="Heycke N."/>
            <person name="Schmitt S."/>
            <person name="Rinke C."/>
            <person name="Helfrich E.J."/>
            <person name="Brachmann A.O."/>
            <person name="Gurgui C."/>
            <person name="Wakimoto T."/>
            <person name="Kracht M."/>
            <person name="Crusemann M."/>
            <person name="Hentschel U."/>
            <person name="Abe I."/>
            <person name="Matsunaga S."/>
            <person name="Kalinowski J."/>
            <person name="Takeyama H."/>
            <person name="Piel J."/>
        </authorList>
    </citation>
    <scope>NUCLEOTIDE SEQUENCE [LARGE SCALE GENOMIC DNA]</scope>
    <source>
        <strain evidence="6">TSY2</strain>
    </source>
</reference>
<dbReference type="CDD" id="cd00995">
    <property type="entry name" value="PBP2_NikA_DppA_OppA_like"/>
    <property type="match status" value="1"/>
</dbReference>
<dbReference type="PANTHER" id="PTHR30290">
    <property type="entry name" value="PERIPLASMIC BINDING COMPONENT OF ABC TRANSPORTER"/>
    <property type="match status" value="1"/>
</dbReference>
<keyword evidence="6" id="KW-1185">Reference proteome</keyword>
<evidence type="ECO:0000256" key="3">
    <source>
        <dbReference type="ARBA" id="ARBA00022729"/>
    </source>
</evidence>
<dbReference type="AlphaFoldDB" id="W4MC55"/>
<dbReference type="Gene3D" id="3.10.105.10">
    <property type="entry name" value="Dipeptide-binding Protein, Domain 3"/>
    <property type="match status" value="1"/>
</dbReference>
<dbReference type="SUPFAM" id="SSF53850">
    <property type="entry name" value="Periplasmic binding protein-like II"/>
    <property type="match status" value="1"/>
</dbReference>
<proteinExistence type="inferred from homology"/>
<keyword evidence="2" id="KW-0813">Transport</keyword>
<protein>
    <recommendedName>
        <fullName evidence="4">Solute-binding protein family 5 domain-containing protein</fullName>
    </recommendedName>
</protein>
<dbReference type="InterPro" id="IPR039424">
    <property type="entry name" value="SBP_5"/>
</dbReference>
<dbReference type="Gene3D" id="3.40.190.10">
    <property type="entry name" value="Periplasmic binding protein-like II"/>
    <property type="match status" value="1"/>
</dbReference>
<dbReference type="InterPro" id="IPR030678">
    <property type="entry name" value="Peptide/Ni-bd"/>
</dbReference>
<keyword evidence="3" id="KW-0732">Signal</keyword>
<comment type="caution">
    <text evidence="5">The sequence shown here is derived from an EMBL/GenBank/DDBJ whole genome shotgun (WGS) entry which is preliminary data.</text>
</comment>
<evidence type="ECO:0000256" key="1">
    <source>
        <dbReference type="ARBA" id="ARBA00005695"/>
    </source>
</evidence>
<dbReference type="GO" id="GO:0043190">
    <property type="term" value="C:ATP-binding cassette (ABC) transporter complex"/>
    <property type="evidence" value="ECO:0007669"/>
    <property type="project" value="InterPro"/>
</dbReference>
<dbReference type="InterPro" id="IPR000914">
    <property type="entry name" value="SBP_5_dom"/>
</dbReference>
<evidence type="ECO:0000256" key="2">
    <source>
        <dbReference type="ARBA" id="ARBA00022448"/>
    </source>
</evidence>
<accession>W4MC55</accession>
<dbReference type="Proteomes" id="UP000019140">
    <property type="component" value="Unassembled WGS sequence"/>
</dbReference>
<dbReference type="PANTHER" id="PTHR30290:SF9">
    <property type="entry name" value="OLIGOPEPTIDE-BINDING PROTEIN APPA"/>
    <property type="match status" value="1"/>
</dbReference>
<evidence type="ECO:0000313" key="5">
    <source>
        <dbReference type="EMBL" id="ETX07222.1"/>
    </source>
</evidence>
<evidence type="ECO:0000313" key="6">
    <source>
        <dbReference type="Proteomes" id="UP000019140"/>
    </source>
</evidence>
<dbReference type="Pfam" id="PF00496">
    <property type="entry name" value="SBP_bac_5"/>
    <property type="match status" value="1"/>
</dbReference>
<dbReference type="HOGENOM" id="CLU_017028_7_3_7"/>
<dbReference type="InterPro" id="IPR006311">
    <property type="entry name" value="TAT_signal"/>
</dbReference>
<sequence>MRQQPADRKPELDMNRREFLAAAGGAAAGASALGLAPTAAEAAAKPSYGGSIKIGLRSDISRLDPHPFYPPYPTSNAMSLIYNGMTEADYDLNVVPALAHAWETSKDGLTWTWHIRKDVTFHNGRPMTAEDIKANVERVLEPKIGALIRGELEIIDKIELMDKYTLRMTLKDKYYPLPAMLTNRWVPIIDPQALDTVKQHPIGTGPFKFVSWKRLHTTVMARHETYWEKDADGNALPYLDEIIGKPLADDTVRLTALRTGEVDMIDNMHYRDQNRFLKEWGNQYDTARIKALGTLWMFFNCQRPPFDDVRVRRAAAMALDKKAIHEKTLFGHGEIMDQFYTEPAPWRLQGVPKWERNIAQAKELLKEAGIKAGTKIKMVTYVRYNYLKEGVQIFQQNLREIGFITDLKILDAGPLRIARKARDYDIMGLGSAYRMDPHEYYYKEMSSKSAAATMYGGWVNPVYDQMIDDARRTSDKKERMELYTEAEKLIHQEAPKVRTISAYNLSAWKKPFQGYTPNLAGNMTYNAGGFRTAWLAKS</sequence>
<comment type="similarity">
    <text evidence="1">Belongs to the bacterial solute-binding protein 5 family.</text>
</comment>
<feature type="domain" description="Solute-binding protein family 5" evidence="4">
    <location>
        <begin position="93"/>
        <end position="450"/>
    </location>
</feature>
<dbReference type="GO" id="GO:0030288">
    <property type="term" value="C:outer membrane-bounded periplasmic space"/>
    <property type="evidence" value="ECO:0007669"/>
    <property type="project" value="UniProtKB-ARBA"/>
</dbReference>
<dbReference type="EMBL" id="AZHX01000495">
    <property type="protein sequence ID" value="ETX07222.1"/>
    <property type="molecule type" value="Genomic_DNA"/>
</dbReference>
<dbReference type="GO" id="GO:1904680">
    <property type="term" value="F:peptide transmembrane transporter activity"/>
    <property type="evidence" value="ECO:0007669"/>
    <property type="project" value="TreeGrafter"/>
</dbReference>
<dbReference type="PROSITE" id="PS51318">
    <property type="entry name" value="TAT"/>
    <property type="match status" value="1"/>
</dbReference>
<name>W4MC55_9BACT</name>
<gene>
    <name evidence="5" type="ORF">ETSY2_12460</name>
</gene>
<organism evidence="5 6">
    <name type="scientific">Candidatus Entotheonella gemina</name>
    <dbReference type="NCBI Taxonomy" id="1429439"/>
    <lineage>
        <taxon>Bacteria</taxon>
        <taxon>Pseudomonadati</taxon>
        <taxon>Nitrospinota/Tectimicrobiota group</taxon>
        <taxon>Candidatus Tectimicrobiota</taxon>
        <taxon>Candidatus Entotheonellia</taxon>
        <taxon>Candidatus Entotheonellales</taxon>
        <taxon>Candidatus Entotheonellaceae</taxon>
        <taxon>Candidatus Entotheonella</taxon>
    </lineage>
</organism>
<evidence type="ECO:0000259" key="4">
    <source>
        <dbReference type="Pfam" id="PF00496"/>
    </source>
</evidence>